<dbReference type="InterPro" id="IPR001849">
    <property type="entry name" value="PH_domain"/>
</dbReference>
<dbReference type="CDD" id="cd00821">
    <property type="entry name" value="PH"/>
    <property type="match status" value="1"/>
</dbReference>
<dbReference type="Gene3D" id="2.30.29.30">
    <property type="entry name" value="Pleckstrin-homology domain (PH domain)/Phosphotyrosine-binding domain (PTB)"/>
    <property type="match status" value="1"/>
</dbReference>
<name>A0A9X8HFA8_APHAT</name>
<evidence type="ECO:0000313" key="3">
    <source>
        <dbReference type="Proteomes" id="UP000275652"/>
    </source>
</evidence>
<reference evidence="2 3" key="1">
    <citation type="journal article" date="2018" name="J. Invertebr. Pathol.">
        <title>New genotyping method for the causative agent of crayfish plague (Aphanomyces astaci) based on whole genome data.</title>
        <authorList>
            <person name="Minardi D."/>
            <person name="Studholme D.J."/>
            <person name="van der Giezen M."/>
            <person name="Pretto T."/>
            <person name="Oidtmann B."/>
        </authorList>
    </citation>
    <scope>NUCLEOTIDE SEQUENCE [LARGE SCALE GENOMIC DNA]</scope>
    <source>
        <strain evidence="2 3">KB13</strain>
    </source>
</reference>
<comment type="caution">
    <text evidence="2">The sequence shown here is derived from an EMBL/GenBank/DDBJ whole genome shotgun (WGS) entry which is preliminary data.</text>
</comment>
<dbReference type="SUPFAM" id="SSF50729">
    <property type="entry name" value="PH domain-like"/>
    <property type="match status" value="1"/>
</dbReference>
<dbReference type="Proteomes" id="UP000275652">
    <property type="component" value="Unassembled WGS sequence"/>
</dbReference>
<dbReference type="SMART" id="SM00233">
    <property type="entry name" value="PH"/>
    <property type="match status" value="1"/>
</dbReference>
<dbReference type="Pfam" id="PF00169">
    <property type="entry name" value="PH"/>
    <property type="match status" value="1"/>
</dbReference>
<organism evidence="2 3">
    <name type="scientific">Aphanomyces astaci</name>
    <name type="common">Crayfish plague agent</name>
    <dbReference type="NCBI Taxonomy" id="112090"/>
    <lineage>
        <taxon>Eukaryota</taxon>
        <taxon>Sar</taxon>
        <taxon>Stramenopiles</taxon>
        <taxon>Oomycota</taxon>
        <taxon>Saprolegniomycetes</taxon>
        <taxon>Saprolegniales</taxon>
        <taxon>Verrucalvaceae</taxon>
        <taxon>Aphanomyces</taxon>
    </lineage>
</organism>
<evidence type="ECO:0000313" key="2">
    <source>
        <dbReference type="EMBL" id="RLO11891.1"/>
    </source>
</evidence>
<proteinExistence type="predicted"/>
<dbReference type="InterPro" id="IPR011993">
    <property type="entry name" value="PH-like_dom_sf"/>
</dbReference>
<protein>
    <recommendedName>
        <fullName evidence="1">PH domain-containing protein</fullName>
    </recommendedName>
</protein>
<accession>A0A9X8HFA8</accession>
<dbReference type="EMBL" id="QUTI01014861">
    <property type="protein sequence ID" value="RLO11891.1"/>
    <property type="molecule type" value="Genomic_DNA"/>
</dbReference>
<dbReference type="PROSITE" id="PS50003">
    <property type="entry name" value="PH_DOMAIN"/>
    <property type="match status" value="1"/>
</dbReference>
<evidence type="ECO:0000259" key="1">
    <source>
        <dbReference type="PROSITE" id="PS50003"/>
    </source>
</evidence>
<dbReference type="AlphaFoldDB" id="A0A9X8HFA8"/>
<gene>
    <name evidence="2" type="ORF">DYB28_007097</name>
</gene>
<feature type="domain" description="PH" evidence="1">
    <location>
        <begin position="51"/>
        <end position="158"/>
    </location>
</feature>
<sequence length="214" mass="23661">MALFVLYDKAATHFNCSCKITNKFPSSSMLKFLTSPRTSPSSSTSTSPDVAAVRTGVLHVTTMGLFGVCFWKPRFVVLTATKLLCYSFEGGELKLELDMSECTPSDINVMPADCTRIRSFGASIWRIGLNIGGQRYFVATSSEYDMNLWVQDLFETAHQRVDPGRELRPSLGVNPQYVVGALSFRVDGGAKYRSSIRRPPPPRPSLVVEMTVMA</sequence>